<evidence type="ECO:0000313" key="9">
    <source>
        <dbReference type="Proteomes" id="UP000282438"/>
    </source>
</evidence>
<dbReference type="PIRSF" id="PIRSF000027">
    <property type="entry name" value="Cytc_c_prime"/>
    <property type="match status" value="1"/>
</dbReference>
<comment type="PTM">
    <text evidence="7">Binds 1 heme group per subunit.</text>
</comment>
<dbReference type="OrthoDB" id="5520910at2"/>
<keyword evidence="5 6" id="KW-0408">Iron</keyword>
<keyword evidence="3 6" id="KW-0479">Metal-binding</keyword>
<dbReference type="GO" id="GO:0042597">
    <property type="term" value="C:periplasmic space"/>
    <property type="evidence" value="ECO:0007669"/>
    <property type="project" value="InterPro"/>
</dbReference>
<evidence type="ECO:0000256" key="4">
    <source>
        <dbReference type="ARBA" id="ARBA00022982"/>
    </source>
</evidence>
<dbReference type="GO" id="GO:0022900">
    <property type="term" value="P:electron transport chain"/>
    <property type="evidence" value="ECO:0007669"/>
    <property type="project" value="InterPro"/>
</dbReference>
<protein>
    <submittedName>
        <fullName evidence="8">Cytochrome c</fullName>
    </submittedName>
</protein>
<evidence type="ECO:0000256" key="6">
    <source>
        <dbReference type="PIRSR" id="PIRSR000027-1"/>
    </source>
</evidence>
<keyword evidence="2 7" id="KW-0349">Heme</keyword>
<dbReference type="Proteomes" id="UP000282438">
    <property type="component" value="Chromosome"/>
</dbReference>
<evidence type="ECO:0000256" key="1">
    <source>
        <dbReference type="ARBA" id="ARBA00022448"/>
    </source>
</evidence>
<feature type="binding site" description="covalent" evidence="7">
    <location>
        <position position="150"/>
    </location>
    <ligand>
        <name>heme c</name>
        <dbReference type="ChEBI" id="CHEBI:61717"/>
    </ligand>
</feature>
<dbReference type="InterPro" id="IPR012127">
    <property type="entry name" value="Cyt_c_prime"/>
</dbReference>
<sequence>MSIMPPFATDKLAAMRRFTLVLLMLLALTACQRSDPDSPVSLRKATFKEMLKSREAINGMLTGTKPYKADIVLQEAIKLQEKSVKPWVYFAEFAVNHQSDARQKADAADFHAAANNMEQQSAALKDAAQSGQQDRIRATYKRVEDACIHCHQQFRPG</sequence>
<evidence type="ECO:0000313" key="8">
    <source>
        <dbReference type="EMBL" id="AZN35823.1"/>
    </source>
</evidence>
<dbReference type="AlphaFoldDB" id="A0A3S8ZQR6"/>
<evidence type="ECO:0000256" key="7">
    <source>
        <dbReference type="PIRSR" id="PIRSR000027-2"/>
    </source>
</evidence>
<dbReference type="Pfam" id="PF01322">
    <property type="entry name" value="Cytochrom_C_2"/>
    <property type="match status" value="1"/>
</dbReference>
<dbReference type="SUPFAM" id="SSF47175">
    <property type="entry name" value="Cytochromes"/>
    <property type="match status" value="1"/>
</dbReference>
<feature type="binding site" description="covalent" evidence="7">
    <location>
        <position position="147"/>
    </location>
    <ligand>
        <name>heme c</name>
        <dbReference type="ChEBI" id="CHEBI:61717"/>
    </ligand>
</feature>
<dbReference type="PROSITE" id="PS51009">
    <property type="entry name" value="CYTCII"/>
    <property type="match status" value="1"/>
</dbReference>
<evidence type="ECO:0000256" key="3">
    <source>
        <dbReference type="ARBA" id="ARBA00022723"/>
    </source>
</evidence>
<organism evidence="8 9">
    <name type="scientific">Iodobacter ciconiae</name>
    <dbReference type="NCBI Taxonomy" id="2496266"/>
    <lineage>
        <taxon>Bacteria</taxon>
        <taxon>Pseudomonadati</taxon>
        <taxon>Pseudomonadota</taxon>
        <taxon>Betaproteobacteria</taxon>
        <taxon>Neisseriales</taxon>
        <taxon>Chitinibacteraceae</taxon>
        <taxon>Iodobacter</taxon>
    </lineage>
</organism>
<keyword evidence="1" id="KW-0813">Transport</keyword>
<evidence type="ECO:0000256" key="2">
    <source>
        <dbReference type="ARBA" id="ARBA00022617"/>
    </source>
</evidence>
<keyword evidence="4" id="KW-0249">Electron transport</keyword>
<reference evidence="8 9" key="1">
    <citation type="submission" date="2018-12" db="EMBL/GenBank/DDBJ databases">
        <title>Complete genome sequence of Iodobacter sp. H11R3.</title>
        <authorList>
            <person name="Bae J.-W."/>
        </authorList>
    </citation>
    <scope>NUCLEOTIDE SEQUENCE [LARGE SCALE GENOMIC DNA]</scope>
    <source>
        <strain evidence="8 9">H11R3</strain>
    </source>
</reference>
<name>A0A3S8ZQR6_9NEIS</name>
<gene>
    <name evidence="8" type="ORF">EJO50_04600</name>
</gene>
<dbReference type="InterPro" id="IPR010980">
    <property type="entry name" value="Cyt_c/b562"/>
</dbReference>
<proteinExistence type="predicted"/>
<dbReference type="GO" id="GO:0009055">
    <property type="term" value="F:electron transfer activity"/>
    <property type="evidence" value="ECO:0007669"/>
    <property type="project" value="InterPro"/>
</dbReference>
<dbReference type="InterPro" id="IPR002321">
    <property type="entry name" value="Cyt_c_II"/>
</dbReference>
<feature type="binding site" description="axial binding residue" evidence="6">
    <location>
        <position position="151"/>
    </location>
    <ligand>
        <name>heme c</name>
        <dbReference type="ChEBI" id="CHEBI:61717"/>
    </ligand>
    <ligandPart>
        <name>Fe</name>
        <dbReference type="ChEBI" id="CHEBI:18248"/>
    </ligandPart>
</feature>
<keyword evidence="9" id="KW-1185">Reference proteome</keyword>
<dbReference type="EMBL" id="CP034433">
    <property type="protein sequence ID" value="AZN35823.1"/>
    <property type="molecule type" value="Genomic_DNA"/>
</dbReference>
<dbReference type="GO" id="GO:0020037">
    <property type="term" value="F:heme binding"/>
    <property type="evidence" value="ECO:0007669"/>
    <property type="project" value="InterPro"/>
</dbReference>
<dbReference type="GO" id="GO:0005506">
    <property type="term" value="F:iron ion binding"/>
    <property type="evidence" value="ECO:0007669"/>
    <property type="project" value="InterPro"/>
</dbReference>
<evidence type="ECO:0000256" key="5">
    <source>
        <dbReference type="ARBA" id="ARBA00023004"/>
    </source>
</evidence>
<dbReference type="Gene3D" id="1.20.120.10">
    <property type="entry name" value="Cytochrome c/b562"/>
    <property type="match status" value="1"/>
</dbReference>
<dbReference type="KEGG" id="iod:EJO50_04600"/>
<accession>A0A3S8ZQR6</accession>